<dbReference type="Proteomes" id="UP001153636">
    <property type="component" value="Chromosome 6"/>
</dbReference>
<keyword evidence="17" id="KW-1185">Reference proteome</keyword>
<evidence type="ECO:0000256" key="7">
    <source>
        <dbReference type="ARBA" id="ARBA00023125"/>
    </source>
</evidence>
<dbReference type="GO" id="GO:0003677">
    <property type="term" value="F:DNA binding"/>
    <property type="evidence" value="ECO:0007669"/>
    <property type="project" value="UniProtKB-UniRule"/>
</dbReference>
<feature type="region of interest" description="Disordered" evidence="12">
    <location>
        <begin position="226"/>
        <end position="252"/>
    </location>
</feature>
<keyword evidence="2" id="KW-0479">Metal-binding</keyword>
<dbReference type="SUPFAM" id="SSF57716">
    <property type="entry name" value="Glucocorticoid receptor-like (DNA-binding domain)"/>
    <property type="match status" value="1"/>
</dbReference>
<feature type="domain" description="C2H2-type" evidence="13">
    <location>
        <begin position="821"/>
        <end position="848"/>
    </location>
</feature>
<feature type="domain" description="THAP-type" evidence="14">
    <location>
        <begin position="1"/>
        <end position="80"/>
    </location>
</feature>
<organism evidence="16 17">
    <name type="scientific">Psylliodes chrysocephalus</name>
    <dbReference type="NCBI Taxonomy" id="3402493"/>
    <lineage>
        <taxon>Eukaryota</taxon>
        <taxon>Metazoa</taxon>
        <taxon>Ecdysozoa</taxon>
        <taxon>Arthropoda</taxon>
        <taxon>Hexapoda</taxon>
        <taxon>Insecta</taxon>
        <taxon>Pterygota</taxon>
        <taxon>Neoptera</taxon>
        <taxon>Endopterygota</taxon>
        <taxon>Coleoptera</taxon>
        <taxon>Polyphaga</taxon>
        <taxon>Cucujiformia</taxon>
        <taxon>Chrysomeloidea</taxon>
        <taxon>Chrysomelidae</taxon>
        <taxon>Galerucinae</taxon>
        <taxon>Alticini</taxon>
        <taxon>Psylliodes</taxon>
    </lineage>
</organism>
<name>A0A9P0GDJ3_9CUCU</name>
<dbReference type="PANTHER" id="PTHR47772">
    <property type="entry name" value="ZINC FINGER PROTEIN 200"/>
    <property type="match status" value="1"/>
</dbReference>
<keyword evidence="9" id="KW-0539">Nucleus</keyword>
<keyword evidence="8" id="KW-0804">Transcription</keyword>
<accession>A0A9P0GDJ3</accession>
<keyword evidence="5" id="KW-0862">Zinc</keyword>
<evidence type="ECO:0000256" key="10">
    <source>
        <dbReference type="PROSITE-ProRule" id="PRU00042"/>
    </source>
</evidence>
<dbReference type="Pfam" id="PF05485">
    <property type="entry name" value="THAP"/>
    <property type="match status" value="1"/>
</dbReference>
<dbReference type="SMART" id="SM00692">
    <property type="entry name" value="DM3"/>
    <property type="match status" value="1"/>
</dbReference>
<evidence type="ECO:0000256" key="2">
    <source>
        <dbReference type="ARBA" id="ARBA00022723"/>
    </source>
</evidence>
<dbReference type="PROSITE" id="PS00028">
    <property type="entry name" value="ZINC_FINGER_C2H2_1"/>
    <property type="match status" value="7"/>
</dbReference>
<dbReference type="Gene3D" id="6.20.210.20">
    <property type="entry name" value="THAP domain"/>
    <property type="match status" value="1"/>
</dbReference>
<evidence type="ECO:0000256" key="1">
    <source>
        <dbReference type="ARBA" id="ARBA00004123"/>
    </source>
</evidence>
<feature type="region of interest" description="Disordered" evidence="12">
    <location>
        <begin position="500"/>
        <end position="554"/>
    </location>
</feature>
<dbReference type="InterPro" id="IPR006578">
    <property type="entry name" value="MADF-dom"/>
</dbReference>
<feature type="domain" description="C2H2-type" evidence="13">
    <location>
        <begin position="674"/>
        <end position="696"/>
    </location>
</feature>
<evidence type="ECO:0000259" key="13">
    <source>
        <dbReference type="PROSITE" id="PS50157"/>
    </source>
</evidence>
<evidence type="ECO:0000256" key="12">
    <source>
        <dbReference type="SAM" id="MobiDB-lite"/>
    </source>
</evidence>
<feature type="domain" description="C2H2-type" evidence="13">
    <location>
        <begin position="698"/>
        <end position="720"/>
    </location>
</feature>
<keyword evidence="6" id="KW-0805">Transcription regulation</keyword>
<keyword evidence="3" id="KW-0677">Repeat</keyword>
<proteinExistence type="predicted"/>
<dbReference type="PROSITE" id="PS50157">
    <property type="entry name" value="ZINC_FINGER_C2H2_2"/>
    <property type="match status" value="9"/>
</dbReference>
<evidence type="ECO:0000256" key="3">
    <source>
        <dbReference type="ARBA" id="ARBA00022737"/>
    </source>
</evidence>
<evidence type="ECO:0000313" key="16">
    <source>
        <dbReference type="EMBL" id="CAH1111785.1"/>
    </source>
</evidence>
<evidence type="ECO:0000256" key="8">
    <source>
        <dbReference type="ARBA" id="ARBA00023163"/>
    </source>
</evidence>
<feature type="domain" description="C2H2-type" evidence="13">
    <location>
        <begin position="892"/>
        <end position="919"/>
    </location>
</feature>
<dbReference type="SUPFAM" id="SSF57667">
    <property type="entry name" value="beta-beta-alpha zinc fingers"/>
    <property type="match status" value="4"/>
</dbReference>
<dbReference type="AlphaFoldDB" id="A0A9P0GDJ3"/>
<feature type="region of interest" description="Disordered" evidence="12">
    <location>
        <begin position="404"/>
        <end position="440"/>
    </location>
</feature>
<reference evidence="16" key="1">
    <citation type="submission" date="2022-01" db="EMBL/GenBank/DDBJ databases">
        <authorList>
            <person name="King R."/>
        </authorList>
    </citation>
    <scope>NUCLEOTIDE SEQUENCE</scope>
</reference>
<dbReference type="PROSITE" id="PS50950">
    <property type="entry name" value="ZF_THAP"/>
    <property type="match status" value="1"/>
</dbReference>
<feature type="domain" description="C2H2-type" evidence="13">
    <location>
        <begin position="724"/>
        <end position="746"/>
    </location>
</feature>
<evidence type="ECO:0000256" key="4">
    <source>
        <dbReference type="ARBA" id="ARBA00022771"/>
    </source>
</evidence>
<evidence type="ECO:0000259" key="14">
    <source>
        <dbReference type="PROSITE" id="PS50950"/>
    </source>
</evidence>
<feature type="compositionally biased region" description="Low complexity" evidence="12">
    <location>
        <begin position="429"/>
        <end position="440"/>
    </location>
</feature>
<feature type="domain" description="C2H2-type" evidence="13">
    <location>
        <begin position="864"/>
        <end position="891"/>
    </location>
</feature>
<dbReference type="GO" id="GO:0005634">
    <property type="term" value="C:nucleus"/>
    <property type="evidence" value="ECO:0007669"/>
    <property type="project" value="UniProtKB-SubCell"/>
</dbReference>
<dbReference type="SMART" id="SM00355">
    <property type="entry name" value="ZnF_C2H2"/>
    <property type="match status" value="11"/>
</dbReference>
<feature type="compositionally biased region" description="Basic and acidic residues" evidence="12">
    <location>
        <begin position="501"/>
        <end position="510"/>
    </location>
</feature>
<evidence type="ECO:0000259" key="15">
    <source>
        <dbReference type="PROSITE" id="PS51029"/>
    </source>
</evidence>
<feature type="domain" description="C2H2-type" evidence="13">
    <location>
        <begin position="922"/>
        <end position="949"/>
    </location>
</feature>
<feature type="domain" description="C2H2-type" evidence="13">
    <location>
        <begin position="951"/>
        <end position="974"/>
    </location>
</feature>
<dbReference type="PROSITE" id="PS51029">
    <property type="entry name" value="MADF"/>
    <property type="match status" value="1"/>
</dbReference>
<evidence type="ECO:0000256" key="9">
    <source>
        <dbReference type="ARBA" id="ARBA00023242"/>
    </source>
</evidence>
<dbReference type="GO" id="GO:0008270">
    <property type="term" value="F:zinc ion binding"/>
    <property type="evidence" value="ECO:0007669"/>
    <property type="project" value="UniProtKB-KW"/>
</dbReference>
<dbReference type="InterPro" id="IPR012934">
    <property type="entry name" value="Znf_AD"/>
</dbReference>
<evidence type="ECO:0000256" key="5">
    <source>
        <dbReference type="ARBA" id="ARBA00022833"/>
    </source>
</evidence>
<dbReference type="InterPro" id="IPR038441">
    <property type="entry name" value="THAP_Znf_sf"/>
</dbReference>
<dbReference type="InterPro" id="IPR036236">
    <property type="entry name" value="Znf_C2H2_sf"/>
</dbReference>
<dbReference type="SMART" id="SM00980">
    <property type="entry name" value="THAP"/>
    <property type="match status" value="1"/>
</dbReference>
<protein>
    <submittedName>
        <fullName evidence="16">Uncharacterized protein</fullName>
    </submittedName>
</protein>
<dbReference type="EMBL" id="OV651818">
    <property type="protein sequence ID" value="CAH1111785.1"/>
    <property type="molecule type" value="Genomic_DNA"/>
</dbReference>
<evidence type="ECO:0000256" key="6">
    <source>
        <dbReference type="ARBA" id="ARBA00023015"/>
    </source>
</evidence>
<keyword evidence="4 10" id="KW-0863">Zinc-finger</keyword>
<dbReference type="Gene3D" id="3.30.160.60">
    <property type="entry name" value="Classic Zinc Finger"/>
    <property type="match status" value="5"/>
</dbReference>
<sequence length="1062" mass="123471">MPACSVVYCGSRTERGNRLFSLPQGDRNEERRNTWIQNINRKELPSNIFVCEKHFKDDQFENNRQDGRRPLKYNAIPTVFEDKPFKLAADKPETVPLKRSRRSLRILKPKKYDAYVSETEDDLEEEKHKKIKICGKQVRCRACLAIIEIDSAHLLKKHLLGKSIKDRILLFVPQLTPSLLNTEYICDKCYRLLTNFVKFYESCLDSDMKVKLGKISLTVDEKGKEESQVGKSNNSIDIKSAPQKVGRKRKQEMHTYERSGKRIGSVCSVLPQAVANCSQSAVERCMHRLPALFCNSRGIFEVKKMCETEKLIENVRAHPILYDLSLSDYKNLKKKDKIWDEIDLSMDGTTGNKYLRAEKPKTGQKAKSLDRYKTWPWAPQMEFLREEECEQSESIQKDQSINQELAKHDAPPVVNRQQTKKDKKKQKESVTVPSSSTSSVQQVISYLDTRRDSTCDEIDDLFRAYAKTVKKFPPRRQAFVKFKISKILMDEEFAYLDQVEQEQRNQERHSSSIPQHRYSETHPYRRNSEIQERDDSSPFHRPTSTDSSLPSLTSSLNYSNSNTLYRSEPSSSATWYEDFVHMVSLLVVRARIGSAFQLTSSKMCICDVQSIRTELLFWQSEKVIRRYVTTNPVTDHDYINDAFHCPVCQTDYRTSKGMRKHLISHHNILEEHEFHCTRCKMKFIRHKDMLKHKQTHGFSCDLCDEIFSSTDELKSHKNCHPEAYYCMKCGCVFEQEDMLNKHSLLHDVMAKVLSAIRKSALANCCKSCDIILTTKQQLLDHVKTVHLKIRDIKCTKCEMQFSTKSLMAAHLRLKHSTDQPHKCDVCETAFKRPDHLAFHKLTHNFSDPNRRTYGRPIDNPGKLYQCPFCSASSSTKQLLITHLSIHANERKFECRYCGLKLSSMRTKVIHQKTHEADPNNQFVCMTCWEKFLSEEDLKTHELKHTPNLKRYSCCLCGAKFYRKMLLENHLLDLHIKGPDALNENVDKSTQIVNAQWKNKDEQIDDGLEEGEIIIQDIETVDEIVETDLYEENKIDEHSSMEDRINKATFIIIDEKDVCTEKF</sequence>
<evidence type="ECO:0000256" key="11">
    <source>
        <dbReference type="PROSITE-ProRule" id="PRU00309"/>
    </source>
</evidence>
<dbReference type="PANTHER" id="PTHR47772:SF13">
    <property type="entry name" value="GASTRULA ZINC FINGER PROTEIN XLCGF49.1-LIKE-RELATED"/>
    <property type="match status" value="1"/>
</dbReference>
<dbReference type="InterPro" id="IPR013087">
    <property type="entry name" value="Znf_C2H2_type"/>
</dbReference>
<feature type="domain" description="C2H2-type" evidence="13">
    <location>
        <begin position="792"/>
        <end position="820"/>
    </location>
</feature>
<keyword evidence="7 11" id="KW-0238">DNA-binding</keyword>
<dbReference type="InterPro" id="IPR050636">
    <property type="entry name" value="C2H2-ZF_domain-containing"/>
</dbReference>
<feature type="domain" description="MADF" evidence="15">
    <location>
        <begin position="310"/>
        <end position="389"/>
    </location>
</feature>
<dbReference type="Pfam" id="PF10545">
    <property type="entry name" value="MADF_DNA_bdg"/>
    <property type="match status" value="1"/>
</dbReference>
<dbReference type="InterPro" id="IPR006612">
    <property type="entry name" value="THAP_Znf"/>
</dbReference>
<gene>
    <name evidence="16" type="ORF">PSYICH_LOCUS12183</name>
</gene>
<feature type="compositionally biased region" description="Low complexity" evidence="12">
    <location>
        <begin position="541"/>
        <end position="554"/>
    </location>
</feature>
<feature type="compositionally biased region" description="Basic and acidic residues" evidence="12">
    <location>
        <begin position="517"/>
        <end position="538"/>
    </location>
</feature>
<comment type="subcellular location">
    <subcellularLocation>
        <location evidence="1">Nucleus</location>
    </subcellularLocation>
</comment>
<evidence type="ECO:0000313" key="17">
    <source>
        <dbReference type="Proteomes" id="UP001153636"/>
    </source>
</evidence>
<dbReference type="OrthoDB" id="8123246at2759"/>
<dbReference type="SMART" id="SM00868">
    <property type="entry name" value="zf-AD"/>
    <property type="match status" value="1"/>
</dbReference>